<dbReference type="InterPro" id="IPR028098">
    <property type="entry name" value="Glyco_trans_4-like_N"/>
</dbReference>
<name>A0A853JGG8_9GAMM</name>
<dbReference type="PANTHER" id="PTHR12526">
    <property type="entry name" value="GLYCOSYLTRANSFERASE"/>
    <property type="match status" value="1"/>
</dbReference>
<dbReference type="RefSeq" id="WP_180680279.1">
    <property type="nucleotide sequence ID" value="NZ_JACCKA010000094.1"/>
</dbReference>
<dbReference type="EMBL" id="JACCKA010000094">
    <property type="protein sequence ID" value="NZA28513.1"/>
    <property type="molecule type" value="Genomic_DNA"/>
</dbReference>
<accession>A0A853JGG8</accession>
<dbReference type="Proteomes" id="UP000578091">
    <property type="component" value="Unassembled WGS sequence"/>
</dbReference>
<dbReference type="Pfam" id="PF13579">
    <property type="entry name" value="Glyco_trans_4_4"/>
    <property type="match status" value="1"/>
</dbReference>
<organism evidence="2 3">
    <name type="scientific">Luteimonas salinisoli</name>
    <dbReference type="NCBI Taxonomy" id="2752307"/>
    <lineage>
        <taxon>Bacteria</taxon>
        <taxon>Pseudomonadati</taxon>
        <taxon>Pseudomonadota</taxon>
        <taxon>Gammaproteobacteria</taxon>
        <taxon>Lysobacterales</taxon>
        <taxon>Lysobacteraceae</taxon>
        <taxon>Luteimonas</taxon>
    </lineage>
</organism>
<reference evidence="2 3" key="1">
    <citation type="submission" date="2020-07" db="EMBL/GenBank/DDBJ databases">
        <title>Luteimonas sp. SJ-92.</title>
        <authorList>
            <person name="Huang X.-X."/>
            <person name="Xu L."/>
            <person name="Sun J.-Q."/>
        </authorList>
    </citation>
    <scope>NUCLEOTIDE SEQUENCE [LARGE SCALE GENOMIC DNA]</scope>
    <source>
        <strain evidence="2 3">SJ-92</strain>
    </source>
</reference>
<proteinExistence type="predicted"/>
<gene>
    <name evidence="2" type="ORF">H0E84_19240</name>
</gene>
<dbReference type="PANTHER" id="PTHR12526:SF600">
    <property type="entry name" value="GLYCOSYL TRANSFERASE GROUP 1"/>
    <property type="match status" value="1"/>
</dbReference>
<evidence type="ECO:0000313" key="3">
    <source>
        <dbReference type="Proteomes" id="UP000578091"/>
    </source>
</evidence>
<keyword evidence="3" id="KW-1185">Reference proteome</keyword>
<keyword evidence="2" id="KW-0808">Transferase</keyword>
<evidence type="ECO:0000259" key="1">
    <source>
        <dbReference type="Pfam" id="PF13579"/>
    </source>
</evidence>
<comment type="caution">
    <text evidence="2">The sequence shown here is derived from an EMBL/GenBank/DDBJ whole genome shotgun (WGS) entry which is preliminary data.</text>
</comment>
<protein>
    <submittedName>
        <fullName evidence="2">Glycosyltransferase</fullName>
    </submittedName>
</protein>
<dbReference type="SUPFAM" id="SSF53756">
    <property type="entry name" value="UDP-Glycosyltransferase/glycogen phosphorylase"/>
    <property type="match status" value="1"/>
</dbReference>
<sequence length="429" mass="46397">MRLLLIAYEFPPSPSPQSLRWTYLCRELAALGHEVHVLAPDLGGRTPGLPALPAGVHVHRSFPGPVRGILAVVRKGVQREAVRAAGATPYPIRPPRNWKQRVSEVVQKIAEYVHFPDIRGEWRPWGRRELRRVLEAVAPDVVISSHEPATTLELGLLAARRALPWVADLGDPVLASYTAPRWRRRARSLERAVCDRAALVTVTNPGAAALLRERHGGSAAIAVLPQGYDDRAVDAAPVADGAIFDPARLELLYTGSFYSFRRIDALLGALAHHPKTRLSIAAVTVPEAILAAAKAAPERIRLLGFLPHTAILALQRRADVLVNIANDDMTQIPGKFYEYLGAGRPVLHLGNGADPVAAMVGELRRGWACANTDAAIGHRLAALEAAKARRGLDEGLALGPEGVEEYGWSRIAARLDSLLREVAGATRAG</sequence>
<evidence type="ECO:0000313" key="2">
    <source>
        <dbReference type="EMBL" id="NZA28513.1"/>
    </source>
</evidence>
<dbReference type="Gene3D" id="3.40.50.2000">
    <property type="entry name" value="Glycogen Phosphorylase B"/>
    <property type="match status" value="2"/>
</dbReference>
<dbReference type="AlphaFoldDB" id="A0A853JGG8"/>
<feature type="domain" description="Glycosyltransferase subfamily 4-like N-terminal" evidence="1">
    <location>
        <begin position="21"/>
        <end position="227"/>
    </location>
</feature>
<dbReference type="GO" id="GO:0016757">
    <property type="term" value="F:glycosyltransferase activity"/>
    <property type="evidence" value="ECO:0007669"/>
    <property type="project" value="UniProtKB-ARBA"/>
</dbReference>